<dbReference type="InterPro" id="IPR018957">
    <property type="entry name" value="Znf_C3HC4_RING-type"/>
</dbReference>
<dbReference type="RefSeq" id="XP_030630803.1">
    <property type="nucleotide sequence ID" value="XM_030774943.1"/>
</dbReference>
<feature type="compositionally biased region" description="Basic and acidic residues" evidence="17">
    <location>
        <begin position="717"/>
        <end position="744"/>
    </location>
</feature>
<dbReference type="GeneID" id="115812464"/>
<evidence type="ECO:0000259" key="18">
    <source>
        <dbReference type="PROSITE" id="PS50089"/>
    </source>
</evidence>
<evidence type="ECO:0000256" key="11">
    <source>
        <dbReference type="ARBA" id="ARBA00076856"/>
    </source>
</evidence>
<feature type="compositionally biased region" description="Polar residues" evidence="17">
    <location>
        <begin position="1064"/>
        <end position="1086"/>
    </location>
</feature>
<keyword evidence="19" id="KW-1185">Reference proteome</keyword>
<evidence type="ECO:0000256" key="9">
    <source>
        <dbReference type="ARBA" id="ARBA00023163"/>
    </source>
</evidence>
<evidence type="ECO:0000256" key="2">
    <source>
        <dbReference type="ARBA" id="ARBA00012483"/>
    </source>
</evidence>
<evidence type="ECO:0000256" key="6">
    <source>
        <dbReference type="ARBA" id="ARBA00022786"/>
    </source>
</evidence>
<dbReference type="InterPro" id="IPR058745">
    <property type="entry name" value="PWI_Topors"/>
</dbReference>
<dbReference type="FunFam" id="3.30.40.10:FF:000136">
    <property type="entry name" value="E3 ubiquitin-protein ligase Topors"/>
    <property type="match status" value="1"/>
</dbReference>
<feature type="compositionally biased region" description="Basic residues" evidence="17">
    <location>
        <begin position="821"/>
        <end position="840"/>
    </location>
</feature>
<feature type="compositionally biased region" description="Basic and acidic residues" evidence="17">
    <location>
        <begin position="695"/>
        <end position="704"/>
    </location>
</feature>
<feature type="compositionally biased region" description="Basic residues" evidence="17">
    <location>
        <begin position="538"/>
        <end position="548"/>
    </location>
</feature>
<dbReference type="PROSITE" id="PS00518">
    <property type="entry name" value="ZF_RING_1"/>
    <property type="match status" value="1"/>
</dbReference>
<dbReference type="GO" id="GO:0008630">
    <property type="term" value="P:intrinsic apoptotic signaling pathway in response to DNA damage"/>
    <property type="evidence" value="ECO:0007669"/>
    <property type="project" value="UniProtKB-ARBA"/>
</dbReference>
<evidence type="ECO:0000256" key="12">
    <source>
        <dbReference type="ARBA" id="ARBA00076940"/>
    </source>
</evidence>
<dbReference type="SUPFAM" id="SSF57850">
    <property type="entry name" value="RING/U-box"/>
    <property type="match status" value="1"/>
</dbReference>
<dbReference type="GO" id="GO:0008270">
    <property type="term" value="F:zinc ion binding"/>
    <property type="evidence" value="ECO:0007669"/>
    <property type="project" value="UniProtKB-KW"/>
</dbReference>
<dbReference type="GO" id="GO:0000209">
    <property type="term" value="P:protein polyubiquitination"/>
    <property type="evidence" value="ECO:0007669"/>
    <property type="project" value="TreeGrafter"/>
</dbReference>
<dbReference type="CTD" id="796087"/>
<dbReference type="GO" id="GO:0032391">
    <property type="term" value="C:photoreceptor connecting cilium"/>
    <property type="evidence" value="ECO:0007669"/>
    <property type="project" value="UniProtKB-ARBA"/>
</dbReference>
<dbReference type="AlphaFoldDB" id="A0A6J2VG43"/>
<feature type="compositionally biased region" description="Basic and acidic residues" evidence="17">
    <location>
        <begin position="1035"/>
        <end position="1048"/>
    </location>
</feature>
<feature type="compositionally biased region" description="Low complexity" evidence="17">
    <location>
        <begin position="938"/>
        <end position="950"/>
    </location>
</feature>
<keyword evidence="8" id="KW-0805">Transcription regulation</keyword>
<dbReference type="SMART" id="SM00184">
    <property type="entry name" value="RING"/>
    <property type="match status" value="1"/>
</dbReference>
<feature type="region of interest" description="Disordered" evidence="17">
    <location>
        <begin position="448"/>
        <end position="467"/>
    </location>
</feature>
<evidence type="ECO:0000256" key="8">
    <source>
        <dbReference type="ARBA" id="ARBA00023015"/>
    </source>
</evidence>
<feature type="region of interest" description="Disordered" evidence="17">
    <location>
        <begin position="330"/>
        <end position="431"/>
    </location>
</feature>
<dbReference type="PANTHER" id="PTHR46077:SF1">
    <property type="entry name" value="TOP1 BINDING ARGININE_SERINE RICH PROTEIN, E3 UBIQUITIN LIGASE"/>
    <property type="match status" value="1"/>
</dbReference>
<feature type="compositionally biased region" description="Polar residues" evidence="17">
    <location>
        <begin position="17"/>
        <end position="26"/>
    </location>
</feature>
<dbReference type="Gene3D" id="3.30.40.10">
    <property type="entry name" value="Zinc/RING finger domain, C3HC4 (zinc finger)"/>
    <property type="match status" value="1"/>
</dbReference>
<dbReference type="InterPro" id="IPR058746">
    <property type="entry name" value="Znf_RING-type_Topors"/>
</dbReference>
<dbReference type="PROSITE" id="PS50089">
    <property type="entry name" value="ZF_RING_2"/>
    <property type="match status" value="1"/>
</dbReference>
<evidence type="ECO:0000256" key="15">
    <source>
        <dbReference type="ARBA" id="ARBA00082108"/>
    </source>
</evidence>
<evidence type="ECO:0000256" key="1">
    <source>
        <dbReference type="ARBA" id="ARBA00000900"/>
    </source>
</evidence>
<feature type="compositionally biased region" description="Basic and acidic residues" evidence="17">
    <location>
        <begin position="758"/>
        <end position="769"/>
    </location>
</feature>
<evidence type="ECO:0000256" key="16">
    <source>
        <dbReference type="PROSITE-ProRule" id="PRU00175"/>
    </source>
</evidence>
<evidence type="ECO:0000256" key="3">
    <source>
        <dbReference type="ARBA" id="ARBA00022679"/>
    </source>
</evidence>
<keyword evidence="4" id="KW-0479">Metal-binding</keyword>
<evidence type="ECO:0000256" key="13">
    <source>
        <dbReference type="ARBA" id="ARBA00079040"/>
    </source>
</evidence>
<proteinExistence type="predicted"/>
<evidence type="ECO:0000256" key="7">
    <source>
        <dbReference type="ARBA" id="ARBA00022833"/>
    </source>
</evidence>
<feature type="region of interest" description="Disordered" evidence="17">
    <location>
        <begin position="933"/>
        <end position="955"/>
    </location>
</feature>
<evidence type="ECO:0000256" key="10">
    <source>
        <dbReference type="ARBA" id="ARBA00071236"/>
    </source>
</evidence>
<feature type="region of interest" description="Disordered" evidence="17">
    <location>
        <begin position="1026"/>
        <end position="1086"/>
    </location>
</feature>
<accession>A0A6J2VG43</accession>
<dbReference type="OrthoDB" id="365379at2759"/>
<dbReference type="InterPro" id="IPR001841">
    <property type="entry name" value="Znf_RING"/>
</dbReference>
<organism evidence="19 20">
    <name type="scientific">Chanos chanos</name>
    <name type="common">Milkfish</name>
    <name type="synonym">Mugil chanos</name>
    <dbReference type="NCBI Taxonomy" id="29144"/>
    <lineage>
        <taxon>Eukaryota</taxon>
        <taxon>Metazoa</taxon>
        <taxon>Chordata</taxon>
        <taxon>Craniata</taxon>
        <taxon>Vertebrata</taxon>
        <taxon>Euteleostomi</taxon>
        <taxon>Actinopterygii</taxon>
        <taxon>Neopterygii</taxon>
        <taxon>Teleostei</taxon>
        <taxon>Ostariophysi</taxon>
        <taxon>Gonorynchiformes</taxon>
        <taxon>Chanidae</taxon>
        <taxon>Chanos</taxon>
    </lineage>
</organism>
<reference evidence="20" key="1">
    <citation type="submission" date="2025-08" db="UniProtKB">
        <authorList>
            <consortium name="RefSeq"/>
        </authorList>
    </citation>
    <scope>IDENTIFICATION</scope>
</reference>
<feature type="compositionally biased region" description="Basic and acidic residues" evidence="17">
    <location>
        <begin position="505"/>
        <end position="530"/>
    </location>
</feature>
<evidence type="ECO:0000256" key="14">
    <source>
        <dbReference type="ARBA" id="ARBA00079184"/>
    </source>
</evidence>
<feature type="compositionally biased region" description="Acidic residues" evidence="17">
    <location>
        <begin position="330"/>
        <end position="341"/>
    </location>
</feature>
<keyword evidence="6" id="KW-0833">Ubl conjugation pathway</keyword>
<dbReference type="FunCoup" id="A0A6J2VG43">
    <property type="interactions" value="481"/>
</dbReference>
<dbReference type="InterPro" id="IPR017907">
    <property type="entry name" value="Znf_RING_CS"/>
</dbReference>
<name>A0A6J2VG43_CHACN</name>
<keyword evidence="7" id="KW-0862">Zinc</keyword>
<feature type="compositionally biased region" description="Basic and acidic residues" evidence="17">
    <location>
        <begin position="651"/>
        <end position="680"/>
    </location>
</feature>
<evidence type="ECO:0000313" key="20">
    <source>
        <dbReference type="RefSeq" id="XP_030630803.1"/>
    </source>
</evidence>
<protein>
    <recommendedName>
        <fullName evidence="10">E3 ubiquitin-protein ligase Topors</fullName>
        <ecNumber evidence="2">2.3.2.27</ecNumber>
    </recommendedName>
    <alternativeName>
        <fullName evidence="11">RING-type E3 ubiquitin transferase Topors</fullName>
    </alternativeName>
    <alternativeName>
        <fullName evidence="13">SUMO1-protein E3 ligase Topors</fullName>
    </alternativeName>
    <alternativeName>
        <fullName evidence="12">Topoisomerase I-binding RING finger protein</fullName>
    </alternativeName>
    <alternativeName>
        <fullName evidence="14">Topoisomerase I-binding arginine/serine-rich protein</fullName>
    </alternativeName>
    <alternativeName>
        <fullName evidence="15">Tumor suppressor p53-binding protein 3</fullName>
    </alternativeName>
</protein>
<dbReference type="Pfam" id="PF26084">
    <property type="entry name" value="PWI_Topors"/>
    <property type="match status" value="1"/>
</dbReference>
<dbReference type="GO" id="GO:0006513">
    <property type="term" value="P:protein monoubiquitination"/>
    <property type="evidence" value="ECO:0007669"/>
    <property type="project" value="TreeGrafter"/>
</dbReference>
<dbReference type="InterPro" id="IPR013083">
    <property type="entry name" value="Znf_RING/FYVE/PHD"/>
</dbReference>
<evidence type="ECO:0000256" key="17">
    <source>
        <dbReference type="SAM" id="MobiDB-lite"/>
    </source>
</evidence>
<comment type="catalytic activity">
    <reaction evidence="1">
        <text>S-ubiquitinyl-[E2 ubiquitin-conjugating enzyme]-L-cysteine + [acceptor protein]-L-lysine = [E2 ubiquitin-conjugating enzyme]-L-cysteine + N(6)-ubiquitinyl-[acceptor protein]-L-lysine.</text>
        <dbReference type="EC" id="2.3.2.27"/>
    </reaction>
</comment>
<feature type="region of interest" description="Disordered" evidence="17">
    <location>
        <begin position="967"/>
        <end position="1007"/>
    </location>
</feature>
<feature type="compositionally biased region" description="Polar residues" evidence="17">
    <location>
        <begin position="375"/>
        <end position="403"/>
    </location>
</feature>
<feature type="compositionally biased region" description="Polar residues" evidence="17">
    <location>
        <begin position="351"/>
        <end position="367"/>
    </location>
</feature>
<sequence>MMAPTKMKLRVRKREGQASNKSSQPLLSDASPDSKCPICLDRFNNVASLDRCLHRFCFRCIHEWSKNKAECPLCKQPFHSIFHSVKAENDFKEFVLRPMENGAVPPADANVNPTNRILRPRGQRDVASRRSQRQRPVPPTTPPDNGVMFESLSESATLAQDRGIHRMMQRLAARRRAQGEGRGLRERDVVAFRRALYRAGVRVRSVRDAGRHRDISATFLRQNPACLQRLLPWLRRELTVLYGSHGSLVNVVQHVVMSRVTHYNMEESAIRDELRPFLLARTDHFLHELISFARSSLSMEAYDRNAVYDCPAPSYEEGSSSDSSVIAISEDDADGDEEEEVRGESLAEHQQAVSVATSTESTLSQTAWDDETPGPSYSTAEHSVSPSTSQSQAERPETSTTIASYDGPAQTDPPAGPSAAARSAEEEEDECMIVGYVKPMAERTPELVQLSSDSTEEEEEKVDVEKVTPAAETLTSGLEPQHLSLNLPSLPSTLIPSVSTLRSPETQRNKVTADHTYTHHTYTREQEAVRHSQSRSNAVRRRRKRSRERTRSQSSSQEHSSREQPLPGDLSRGRDRSHRHSRTREQSSQERSRRRSRARDSLNHKRKHRHSGSSDRLSRECSNITSESRSREPSLKSWSGRRVSSSSSDLEAPKSLDRGRPHSKDRILSWKSDRDWEHSHGHSRSQSSLYWYSHGQERERERRRERGRVRKSRSRSSRSDSFHSSDPSRRSRSESDSSWRESHKSRCRRSRSQSSTDSRYERSRHDKPGGKRKYKTRHLERAAQERSTREKEEGSSWARRGSRSPSVEIIFERRAPDTHSRTHTHSRQKKKRRHKRKRREQRSPTVITIDSDSDRTIDCMDRVLDLTEQTVSRVNEQEVDLSDHELNVSEPEMNVSEPEMNVSDHELKACEGDINVSDPDINSSNHCAVPATENVFGSSSPGRPSNPSPESLDHTLNLNKCTVDVVRPSPSKTLDHPVGMADSLTDKKDSVTTTGPDHKAPLTTGQPSDMTLLESILQELEDFLPEEGGANSDRASPEIRADHEERTVTPHSSYTEAERETGSAVDQTDNQLEGQGTLEVNTACYN</sequence>
<feature type="compositionally biased region" description="Basic and acidic residues" evidence="17">
    <location>
        <begin position="810"/>
        <end position="820"/>
    </location>
</feature>
<feature type="compositionally biased region" description="Basic and acidic residues" evidence="17">
    <location>
        <begin position="777"/>
        <end position="794"/>
    </location>
</feature>
<keyword evidence="9" id="KW-0804">Transcription</keyword>
<dbReference type="Pfam" id="PF00097">
    <property type="entry name" value="zf-C3HC4"/>
    <property type="match status" value="1"/>
</dbReference>
<feature type="region of interest" description="Disordered" evidence="17">
    <location>
        <begin position="1"/>
        <end position="32"/>
    </location>
</feature>
<evidence type="ECO:0000256" key="4">
    <source>
        <dbReference type="ARBA" id="ARBA00022723"/>
    </source>
</evidence>
<dbReference type="CDD" id="cd16574">
    <property type="entry name" value="RING-HC_Topors"/>
    <property type="match status" value="1"/>
</dbReference>
<keyword evidence="5 16" id="KW-0863">Zinc-finger</keyword>
<dbReference type="Proteomes" id="UP000504632">
    <property type="component" value="Chromosome 5"/>
</dbReference>
<keyword evidence="3" id="KW-0808">Transferase</keyword>
<evidence type="ECO:0000313" key="19">
    <source>
        <dbReference type="Proteomes" id="UP000504632"/>
    </source>
</evidence>
<gene>
    <name evidence="20" type="primary">toporsb</name>
</gene>
<dbReference type="EC" id="2.3.2.27" evidence="2"/>
<feature type="compositionally biased region" description="Basic residues" evidence="17">
    <location>
        <begin position="705"/>
        <end position="716"/>
    </location>
</feature>
<feature type="domain" description="RING-type" evidence="18">
    <location>
        <begin position="36"/>
        <end position="75"/>
    </location>
</feature>
<feature type="region of interest" description="Disordered" evidence="17">
    <location>
        <begin position="496"/>
        <end position="846"/>
    </location>
</feature>
<dbReference type="InParanoid" id="A0A6J2VG43"/>
<evidence type="ECO:0000256" key="5">
    <source>
        <dbReference type="ARBA" id="ARBA00022771"/>
    </source>
</evidence>
<dbReference type="GO" id="GO:0061630">
    <property type="term" value="F:ubiquitin protein ligase activity"/>
    <property type="evidence" value="ECO:0007669"/>
    <property type="project" value="UniProtKB-EC"/>
</dbReference>
<feature type="region of interest" description="Disordered" evidence="17">
    <location>
        <begin position="104"/>
        <end position="148"/>
    </location>
</feature>
<feature type="compositionally biased region" description="Low complexity" evidence="17">
    <location>
        <begin position="635"/>
        <end position="648"/>
    </location>
</feature>
<dbReference type="PANTHER" id="PTHR46077">
    <property type="entry name" value="E3 UBIQUITIN-PROTEIN LIGASE TOPORS"/>
    <property type="match status" value="1"/>
</dbReference>
<feature type="compositionally biased region" description="Basic and acidic residues" evidence="17">
    <location>
        <begin position="984"/>
        <end position="1000"/>
    </location>
</feature>